<comment type="similarity">
    <text evidence="1 4">Belongs to the spermidine/spermine synthase family.</text>
</comment>
<feature type="transmembrane region" description="Helical" evidence="4">
    <location>
        <begin position="177"/>
        <end position="194"/>
    </location>
</feature>
<keyword evidence="4" id="KW-0812">Transmembrane</keyword>
<evidence type="ECO:0000256" key="3">
    <source>
        <dbReference type="ARBA" id="ARBA00023115"/>
    </source>
</evidence>
<feature type="binding site" evidence="4">
    <location>
        <position position="321"/>
    </location>
    <ligand>
        <name>S-methyl-5'-thioadenosine</name>
        <dbReference type="ChEBI" id="CHEBI:17509"/>
    </ligand>
</feature>
<proteinExistence type="inferred from homology"/>
<dbReference type="PROSITE" id="PS51006">
    <property type="entry name" value="PABS_2"/>
    <property type="match status" value="1"/>
</dbReference>
<keyword evidence="4" id="KW-0472">Membrane</keyword>
<keyword evidence="3 4" id="KW-0620">Polyamine biosynthesis</keyword>
<dbReference type="InterPro" id="IPR029063">
    <property type="entry name" value="SAM-dependent_MTases_sf"/>
</dbReference>
<evidence type="ECO:0000313" key="7">
    <source>
        <dbReference type="EMBL" id="MCX2817870.1"/>
    </source>
</evidence>
<keyword evidence="4" id="KW-1133">Transmembrane helix</keyword>
<dbReference type="Pfam" id="PF01564">
    <property type="entry name" value="Spermine_synth"/>
    <property type="match status" value="1"/>
</dbReference>
<evidence type="ECO:0000256" key="5">
    <source>
        <dbReference type="PROSITE-ProRule" id="PRU00354"/>
    </source>
</evidence>
<dbReference type="EMBL" id="RKLV01000001">
    <property type="protein sequence ID" value="MCX2817870.1"/>
    <property type="molecule type" value="Genomic_DNA"/>
</dbReference>
<feature type="transmembrane region" description="Helical" evidence="4">
    <location>
        <begin position="77"/>
        <end position="99"/>
    </location>
</feature>
<reference evidence="7" key="1">
    <citation type="submission" date="2022-09" db="EMBL/GenBank/DDBJ databases">
        <title>Haloadaptaus new haloarchaeum isolated from saline soil.</title>
        <authorList>
            <person name="Duran-Viseras A."/>
            <person name="Sanchez-Porro C."/>
            <person name="Ventosa A."/>
        </authorList>
    </citation>
    <scope>NUCLEOTIDE SEQUENCE</scope>
    <source>
        <strain evidence="7">F3-133</strain>
    </source>
</reference>
<accession>A0A9Q4C2Q7</accession>
<organism evidence="7 8">
    <name type="scientific">Halorutilus salinus</name>
    <dbReference type="NCBI Taxonomy" id="2487751"/>
    <lineage>
        <taxon>Archaea</taxon>
        <taxon>Methanobacteriati</taxon>
        <taxon>Methanobacteriota</taxon>
        <taxon>Stenosarchaea group</taxon>
        <taxon>Halobacteria</taxon>
        <taxon>Halorutilales</taxon>
        <taxon>Halorutilaceae</taxon>
        <taxon>Halorutilus</taxon>
    </lineage>
</organism>
<gene>
    <name evidence="4" type="primary">speE</name>
    <name evidence="7" type="ORF">EGH25_00620</name>
</gene>
<dbReference type="InterPro" id="IPR030374">
    <property type="entry name" value="PABS"/>
</dbReference>
<comment type="subunit">
    <text evidence="4">Homodimer or homotetramer.</text>
</comment>
<comment type="function">
    <text evidence="4">Catalyzes the irreversible transfer of a propylamine group from the amino donor S-adenosylmethioninamine (decarboxy-AdoMet) to putrescine (1,4-diaminobutane) to yield spermidine.</text>
</comment>
<evidence type="ECO:0000259" key="6">
    <source>
        <dbReference type="PROSITE" id="PS51006"/>
    </source>
</evidence>
<comment type="catalytic activity">
    <reaction evidence="4">
        <text>S-adenosyl 3-(methylsulfanyl)propylamine + putrescine = S-methyl-5'-thioadenosine + spermidine + H(+)</text>
        <dbReference type="Rhea" id="RHEA:12721"/>
        <dbReference type="ChEBI" id="CHEBI:15378"/>
        <dbReference type="ChEBI" id="CHEBI:17509"/>
        <dbReference type="ChEBI" id="CHEBI:57443"/>
        <dbReference type="ChEBI" id="CHEBI:57834"/>
        <dbReference type="ChEBI" id="CHEBI:326268"/>
        <dbReference type="EC" id="2.5.1.16"/>
    </reaction>
</comment>
<dbReference type="EC" id="2.5.1.16" evidence="4"/>
<sequence>MKLGRPSAYGVTGAETAVFVSGVASMGLEIVAGRMVAPEFGSSIYTWGSIIGVFLAALSLGYYRGGKRAERASDGRLVRLLLGTAGYVAVLVFAGDLLLEAAAVVPLPARFASLPAVTLLFGPPTYLLGFISPYAAELSRKEAVGEASGHVYAVGTVGSIVGAFGATFVLVPTLSVGSSNFVFGALLVVAAVLVDAPSPSRETVAGALVVSAALLGAVGAGAIGYTVEGEVVYGVQTPYQELRVVDSGDTRTLLLDGARHSAIDTSNPDRHVFGYTRYFHLPFVMADDPGGIDDVLFIGGGGFTGPRIFADEYNVTVDAVEIDPEVIDVAERYFGVEESGKLSIYNDDGRRFLRQTDERYDLIVLDAYKKDKVPFHMTTVEFMRLAESRLSEDGMLFMNLISAPSGPASRFYRSEYRTVSRVFPSVYAFPTVGGGVVQNIEVVATKGDGRLTEETLRRRNGNRGIGYDLSGEIESLADAPPTQDVPVLRDDDAPVDSLLNPMVGQRYVIQETGAANATVGAG</sequence>
<evidence type="ECO:0000256" key="2">
    <source>
        <dbReference type="ARBA" id="ARBA00022679"/>
    </source>
</evidence>
<dbReference type="GO" id="GO:0004766">
    <property type="term" value="F:spermidine synthase activity"/>
    <property type="evidence" value="ECO:0007669"/>
    <property type="project" value="UniProtKB-UniRule"/>
</dbReference>
<feature type="transmembrane region" description="Helical" evidence="4">
    <location>
        <begin position="12"/>
        <end position="32"/>
    </location>
</feature>
<dbReference type="GO" id="GO:0010487">
    <property type="term" value="F:thermospermine synthase activity"/>
    <property type="evidence" value="ECO:0007669"/>
    <property type="project" value="UniProtKB-ARBA"/>
</dbReference>
<keyword evidence="8" id="KW-1185">Reference proteome</keyword>
<dbReference type="SUPFAM" id="SSF53335">
    <property type="entry name" value="S-adenosyl-L-methionine-dependent methyltransferases"/>
    <property type="match status" value="1"/>
</dbReference>
<feature type="transmembrane region" description="Helical" evidence="4">
    <location>
        <begin position="151"/>
        <end position="171"/>
    </location>
</feature>
<dbReference type="Proteomes" id="UP001149411">
    <property type="component" value="Unassembled WGS sequence"/>
</dbReference>
<comment type="pathway">
    <text evidence="4">Amine and polyamine biosynthesis; spermidine biosynthesis; spermidine from putrescine: step 1/1.</text>
</comment>
<keyword evidence="4" id="KW-1003">Cell membrane</keyword>
<keyword evidence="4" id="KW-0745">Spermidine biosynthesis</keyword>
<feature type="transmembrane region" description="Helical" evidence="4">
    <location>
        <begin position="206"/>
        <end position="227"/>
    </location>
</feature>
<dbReference type="PANTHER" id="PTHR43317">
    <property type="entry name" value="THERMOSPERMINE SYNTHASE ACAULIS5"/>
    <property type="match status" value="1"/>
</dbReference>
<feature type="domain" description="PABS" evidence="6">
    <location>
        <begin position="207"/>
        <end position="453"/>
    </location>
</feature>
<comment type="caution">
    <text evidence="4">Lacks conserved residue(s) required for the propagation of feature annotation.</text>
</comment>
<dbReference type="GO" id="GO:0008295">
    <property type="term" value="P:spermidine biosynthetic process"/>
    <property type="evidence" value="ECO:0007669"/>
    <property type="project" value="UniProtKB-UniRule"/>
</dbReference>
<comment type="subcellular location">
    <subcellularLocation>
        <location evidence="4">Cell membrane</location>
        <topology evidence="4">Multi-pass membrane protein</topology>
    </subcellularLocation>
</comment>
<evidence type="ECO:0000256" key="1">
    <source>
        <dbReference type="ARBA" id="ARBA00007867"/>
    </source>
</evidence>
<evidence type="ECO:0000313" key="8">
    <source>
        <dbReference type="Proteomes" id="UP001149411"/>
    </source>
</evidence>
<feature type="transmembrane region" description="Helical" evidence="4">
    <location>
        <begin position="44"/>
        <end position="65"/>
    </location>
</feature>
<dbReference type="AlphaFoldDB" id="A0A9Q4C2Q7"/>
<name>A0A9Q4C2Q7_9EURY</name>
<dbReference type="CDD" id="cd02440">
    <property type="entry name" value="AdoMet_MTases"/>
    <property type="match status" value="1"/>
</dbReference>
<protein>
    <recommendedName>
        <fullName evidence="4">Polyamine aminopropyltransferase</fullName>
    </recommendedName>
    <alternativeName>
        <fullName evidence="4">Putrescine aminopropyltransferase</fullName>
        <shortName evidence="4">PAPT</shortName>
    </alternativeName>
    <alternativeName>
        <fullName evidence="4">Spermidine synthase</fullName>
        <shortName evidence="4">SPDS</shortName>
        <shortName evidence="4">SPDSY</shortName>
        <ecNumber evidence="4">2.5.1.16</ecNumber>
    </alternativeName>
</protein>
<dbReference type="InterPro" id="IPR001045">
    <property type="entry name" value="Spermi_synthase"/>
</dbReference>
<dbReference type="NCBIfam" id="NF037959">
    <property type="entry name" value="MFS_SpdSyn"/>
    <property type="match status" value="1"/>
</dbReference>
<dbReference type="GO" id="GO:0005886">
    <property type="term" value="C:plasma membrane"/>
    <property type="evidence" value="ECO:0007669"/>
    <property type="project" value="UniProtKB-SubCell"/>
</dbReference>
<feature type="binding site" evidence="4">
    <location>
        <position position="240"/>
    </location>
    <ligand>
        <name>S-methyl-5'-thioadenosine</name>
        <dbReference type="ChEBI" id="CHEBI:17509"/>
    </ligand>
</feature>
<keyword evidence="2 4" id="KW-0808">Transferase</keyword>
<dbReference type="Gene3D" id="3.40.50.150">
    <property type="entry name" value="Vaccinia Virus protein VP39"/>
    <property type="match status" value="1"/>
</dbReference>
<dbReference type="HAMAP" id="MF_00198">
    <property type="entry name" value="Spermidine_synth"/>
    <property type="match status" value="1"/>
</dbReference>
<feature type="binding site" evidence="4">
    <location>
        <begin position="348"/>
        <end position="349"/>
    </location>
    <ligand>
        <name>S-methyl-5'-thioadenosine</name>
        <dbReference type="ChEBI" id="CHEBI:17509"/>
    </ligand>
</feature>
<feature type="binding site" evidence="4">
    <location>
        <position position="374"/>
    </location>
    <ligand>
        <name>S-methyl-5'-thioadenosine</name>
        <dbReference type="ChEBI" id="CHEBI:17509"/>
    </ligand>
</feature>
<evidence type="ECO:0000256" key="4">
    <source>
        <dbReference type="HAMAP-Rule" id="MF_00198"/>
    </source>
</evidence>
<feature type="active site" description="Proton acceptor" evidence="4 5">
    <location>
        <position position="366"/>
    </location>
</feature>
<feature type="transmembrane region" description="Helical" evidence="4">
    <location>
        <begin position="111"/>
        <end position="131"/>
    </location>
</feature>
<dbReference type="PANTHER" id="PTHR43317:SF1">
    <property type="entry name" value="THERMOSPERMINE SYNTHASE ACAULIS5"/>
    <property type="match status" value="1"/>
</dbReference>
<comment type="caution">
    <text evidence="7">The sequence shown here is derived from an EMBL/GenBank/DDBJ whole genome shotgun (WGS) entry which is preliminary data.</text>
</comment>